<dbReference type="GeneID" id="40307650"/>
<feature type="domain" description="SET" evidence="3">
    <location>
        <begin position="463"/>
        <end position="605"/>
    </location>
</feature>
<dbReference type="RefSeq" id="XP_029215633.1">
    <property type="nucleotide sequence ID" value="XM_029361278.1"/>
</dbReference>
<dbReference type="SUPFAM" id="SSF82199">
    <property type="entry name" value="SET domain"/>
    <property type="match status" value="1"/>
</dbReference>
<proteinExistence type="predicted"/>
<evidence type="ECO:0000256" key="1">
    <source>
        <dbReference type="SAM" id="Coils"/>
    </source>
</evidence>
<name>A0A2A9M329_BESBE</name>
<keyword evidence="1" id="KW-0175">Coiled coil</keyword>
<feature type="compositionally biased region" description="Basic and acidic residues" evidence="2">
    <location>
        <begin position="721"/>
        <end position="736"/>
    </location>
</feature>
<feature type="region of interest" description="Disordered" evidence="2">
    <location>
        <begin position="170"/>
        <end position="189"/>
    </location>
</feature>
<feature type="region of interest" description="Disordered" evidence="2">
    <location>
        <begin position="853"/>
        <end position="891"/>
    </location>
</feature>
<dbReference type="Pfam" id="PF00856">
    <property type="entry name" value="SET"/>
    <property type="match status" value="1"/>
</dbReference>
<dbReference type="VEuPathDB" id="ToxoDB:BESB_025980"/>
<organism evidence="4 5">
    <name type="scientific">Besnoitia besnoiti</name>
    <name type="common">Apicomplexan protozoan</name>
    <dbReference type="NCBI Taxonomy" id="94643"/>
    <lineage>
        <taxon>Eukaryota</taxon>
        <taxon>Sar</taxon>
        <taxon>Alveolata</taxon>
        <taxon>Apicomplexa</taxon>
        <taxon>Conoidasida</taxon>
        <taxon>Coccidia</taxon>
        <taxon>Eucoccidiorida</taxon>
        <taxon>Eimeriorina</taxon>
        <taxon>Sarcocystidae</taxon>
        <taxon>Besnoitia</taxon>
    </lineage>
</organism>
<evidence type="ECO:0000259" key="3">
    <source>
        <dbReference type="Pfam" id="PF00856"/>
    </source>
</evidence>
<dbReference type="Proteomes" id="UP000224006">
    <property type="component" value="Unassembled WGS sequence"/>
</dbReference>
<evidence type="ECO:0000313" key="4">
    <source>
        <dbReference type="EMBL" id="PFH31624.1"/>
    </source>
</evidence>
<reference evidence="4 5" key="1">
    <citation type="submission" date="2017-09" db="EMBL/GenBank/DDBJ databases">
        <title>Genome sequencing of Besnoitia besnoiti strain Bb-Ger1.</title>
        <authorList>
            <person name="Schares G."/>
            <person name="Venepally P."/>
            <person name="Lorenzi H.A."/>
        </authorList>
    </citation>
    <scope>NUCLEOTIDE SEQUENCE [LARGE SCALE GENOMIC DNA]</scope>
    <source>
        <strain evidence="4 5">Bb-Ger1</strain>
    </source>
</reference>
<dbReference type="GO" id="GO:0008168">
    <property type="term" value="F:methyltransferase activity"/>
    <property type="evidence" value="ECO:0007669"/>
    <property type="project" value="UniProtKB-KW"/>
</dbReference>
<feature type="region of interest" description="Disordered" evidence="2">
    <location>
        <begin position="99"/>
        <end position="155"/>
    </location>
</feature>
<feature type="compositionally biased region" description="Polar residues" evidence="2">
    <location>
        <begin position="861"/>
        <end position="873"/>
    </location>
</feature>
<feature type="compositionally biased region" description="Acidic residues" evidence="2">
    <location>
        <begin position="770"/>
        <end position="782"/>
    </location>
</feature>
<dbReference type="Gene3D" id="1.10.220.160">
    <property type="match status" value="1"/>
</dbReference>
<sequence>MLETISKLFSGSKEEPSTGSSDGQPQVAAAAAPALDPASPEWLSYYAKVAPPEISRWVNPEDGSGSIPYAKLVENLNTLNIPAVPMKAFSPETAEEVASRSASKASGGYVRAASLKQPRGRSVNSAQRSASEAPRELNGAGQLAAQASSGLGARGDSRLRSASIASGVPFSGAAHTPQGPASRLHSDAPSEPALCLPVTSTIRSYVGPVADVRGPITGMRIGELSRPGPNSQVPPNYVEVVNSCHVQPHGVPSTFQLRTEGSMQDGASAGTPAAGISAPVVATTSDALVQVRGAAPASNGPFHKPPPIFLQPVTAQTPTAGAGQEGSESLSATKGVVYKLGQYVWSEEDIKAGTGNKPDSPLDPLVRQICSGAIFPKVLGAEEPADETQAQPAEAQPVQQPAINIEEVIPATALTIEELGIPSIVNFCKSKRADLEKMTDAAVAVREDTENQESLSNKGGKGGLCSVSRLSKGAVVFVELPVITADVSATGLWPSFQNLTDDQKAVLEKLEGSAADLTNTEALTCVLHCKNAGALASAAAFQEFYGKMKLNAHCLSRGRGWALYPRAARVKHSCRPNVTYRNLDGLLVVFALEDIEAGAPLTMSYIDQLYLPTEERRKRVLATKRIFCQCTRCVDTCQKERKILCPECRPVKLRFTEDREAREAAQKQSELAVRVRPMLPPLPEGDDECAASERSASDGQEVLDTERPAQPVLKNSSSFDKSCHSSDYEGGEEGKSYDGCSSDCEASSDGEDELTYRLYSNAKSEKSNETEEVDSEQEESLAGEEQAAGAESADSETARQSSTTASPLSSENEASADSTRDAKQGKKAQGGKPLMSLTSCDTMGSAKLAGVSSEGGECWASSDSEVEQTSSLAGDSEKEADPEREEREREERLRAAGVPMNYCVYMGEDFWHCHTCQKTFRDEDMPSGMERYLVGKYAVLREKFGRPCPEEWNNECGKLVRTVAKVLGTEHWLYAAGQLLLSQLYLGMWMGGLVIEEVFSKAAAHAETFLEFAKRSVPEALSTDAAPLMVALLRILLFNGKGKEFLDWTERRGALTVIRESLGKWDEVYAAFATAYLYVKKEVEQGNEPGLATLHRYAHASQYSLALDAKYYEDIENARRAKIVEAEEAARLKEEEARRRGAERRRRIAQAKQNIAALKAAPPLAAPKIAKDVTMTHPEGIVQQFLKKNAVPGHEEPAARAARLTKRGGADVTTPDWESCATNAELAAHVAYDEAKRLQQLAVEGRYPASLAAHMGKPGSANGTYLPLLMLADPLQARAEQRRQLRETMMLLERERRRRERIAGALRDPNEDDEDALDFEDDESDSGEPLQQEAPETEEKEEGFIYRIPGMHGTAPGEYVTISQLNHTKDGRYPPIPFFKSFFYVDHEARKLGNDQKDMSAVTVIGCGSGGPPPLSYDELKDIEGFKEVYLQKEDEEYRQELQARVNYRLAQKTAEAAAALQASKGKKEAKAVTLFRECMGEPVVAEVKQRFLDGKGLRERERNTTAALLAVTNDAVREMTLHEVETRRRIEQFQEAARQEHQKALQGPALHAVDPEHAGQRTVDGIAFQVGSDEERQAIMANEADNKLRPVVLTAKQEVLYQLEGNEIQQFVGGALSSMSLENGGKAVWDVRPVAEPLQRASDTSGLVEPSEEAHVMEQEAMPKDMSPPSPQDVALKLKPLDFSHIPPPLGGTLPSLDSAFSLSHSQYKLVHRHGLPAAGAGVAGASLEVAPELHFEVARPYGSSLAQSGNFSFQAGTAHLNGTI</sequence>
<dbReference type="InterPro" id="IPR050869">
    <property type="entry name" value="H3K4_H4K5_MeTrfase"/>
</dbReference>
<evidence type="ECO:0000313" key="5">
    <source>
        <dbReference type="Proteomes" id="UP000224006"/>
    </source>
</evidence>
<dbReference type="STRING" id="94643.A0A2A9M329"/>
<dbReference type="PANTHER" id="PTHR12197">
    <property type="entry name" value="HISTONE-LYSINE N-METHYLTRANSFERASE SMYD"/>
    <property type="match status" value="1"/>
</dbReference>
<feature type="compositionally biased region" description="Low complexity" evidence="2">
    <location>
        <begin position="139"/>
        <end position="151"/>
    </location>
</feature>
<feature type="region of interest" description="Disordered" evidence="2">
    <location>
        <begin position="1302"/>
        <end position="1340"/>
    </location>
</feature>
<gene>
    <name evidence="4" type="ORF">BESB_025980</name>
</gene>
<dbReference type="Gene3D" id="2.170.270.10">
    <property type="entry name" value="SET domain"/>
    <property type="match status" value="1"/>
</dbReference>
<dbReference type="GO" id="GO:0032259">
    <property type="term" value="P:methylation"/>
    <property type="evidence" value="ECO:0007669"/>
    <property type="project" value="UniProtKB-KW"/>
</dbReference>
<protein>
    <submittedName>
        <fullName evidence="4">Putative histone lysine methyltransferase, SET</fullName>
    </submittedName>
</protein>
<keyword evidence="5" id="KW-1185">Reference proteome</keyword>
<dbReference type="CDD" id="cd20071">
    <property type="entry name" value="SET_SMYD"/>
    <property type="match status" value="1"/>
</dbReference>
<comment type="caution">
    <text evidence="4">The sequence shown here is derived from an EMBL/GenBank/DDBJ whole genome shotgun (WGS) entry which is preliminary data.</text>
</comment>
<feature type="coiled-coil region" evidence="1">
    <location>
        <begin position="1275"/>
        <end position="1302"/>
    </location>
</feature>
<dbReference type="OrthoDB" id="1028014at2759"/>
<evidence type="ECO:0000256" key="2">
    <source>
        <dbReference type="SAM" id="MobiDB-lite"/>
    </source>
</evidence>
<feature type="compositionally biased region" description="Acidic residues" evidence="2">
    <location>
        <begin position="1310"/>
        <end position="1326"/>
    </location>
</feature>
<feature type="compositionally biased region" description="Low complexity" evidence="2">
    <location>
        <begin position="783"/>
        <end position="792"/>
    </location>
</feature>
<dbReference type="KEGG" id="bbes:BESB_025980"/>
<dbReference type="EMBL" id="NWUJ01000014">
    <property type="protein sequence ID" value="PFH31624.1"/>
    <property type="molecule type" value="Genomic_DNA"/>
</dbReference>
<dbReference type="InterPro" id="IPR046341">
    <property type="entry name" value="SET_dom_sf"/>
</dbReference>
<keyword evidence="4" id="KW-0489">Methyltransferase</keyword>
<dbReference type="InterPro" id="IPR001214">
    <property type="entry name" value="SET_dom"/>
</dbReference>
<accession>A0A2A9M329</accession>
<feature type="compositionally biased region" description="Polar residues" evidence="2">
    <location>
        <begin position="798"/>
        <end position="817"/>
    </location>
</feature>
<feature type="compositionally biased region" description="Basic and acidic residues" evidence="2">
    <location>
        <begin position="875"/>
        <end position="891"/>
    </location>
</feature>
<feature type="coiled-coil region" evidence="1">
    <location>
        <begin position="1115"/>
        <end position="1152"/>
    </location>
</feature>
<keyword evidence="4" id="KW-0808">Transferase</keyword>
<feature type="region of interest" description="Disordered" evidence="2">
    <location>
        <begin position="1"/>
        <end position="35"/>
    </location>
</feature>
<feature type="region of interest" description="Disordered" evidence="2">
    <location>
        <begin position="666"/>
        <end position="839"/>
    </location>
</feature>